<reference evidence="1 2" key="1">
    <citation type="journal article" date="2021" name="Hortic Res">
        <title>High-quality reference genome and annotation aids understanding of berry development for evergreen blueberry (Vaccinium darrowii).</title>
        <authorList>
            <person name="Yu J."/>
            <person name="Hulse-Kemp A.M."/>
            <person name="Babiker E."/>
            <person name="Staton M."/>
        </authorList>
    </citation>
    <scope>NUCLEOTIDE SEQUENCE [LARGE SCALE GENOMIC DNA]</scope>
    <source>
        <strain evidence="2">cv. NJ 8807/NJ 8810</strain>
        <tissue evidence="1">Young leaf</tissue>
    </source>
</reference>
<dbReference type="EMBL" id="CM037155">
    <property type="protein sequence ID" value="KAH7845707.1"/>
    <property type="molecule type" value="Genomic_DNA"/>
</dbReference>
<comment type="caution">
    <text evidence="1">The sequence shown here is derived from an EMBL/GenBank/DDBJ whole genome shotgun (WGS) entry which is preliminary data.</text>
</comment>
<evidence type="ECO:0000313" key="2">
    <source>
        <dbReference type="Proteomes" id="UP000828048"/>
    </source>
</evidence>
<proteinExistence type="predicted"/>
<keyword evidence="2" id="KW-1185">Reference proteome</keyword>
<evidence type="ECO:0000313" key="1">
    <source>
        <dbReference type="EMBL" id="KAH7845707.1"/>
    </source>
</evidence>
<name>A0ACB7XXH6_9ERIC</name>
<dbReference type="Proteomes" id="UP000828048">
    <property type="component" value="Chromosome 5"/>
</dbReference>
<gene>
    <name evidence="1" type="ORF">Vadar_005073</name>
</gene>
<protein>
    <submittedName>
        <fullName evidence="1">Uncharacterized protein</fullName>
    </submittedName>
</protein>
<accession>A0ACB7XXH6</accession>
<organism evidence="1 2">
    <name type="scientific">Vaccinium darrowii</name>
    <dbReference type="NCBI Taxonomy" id="229202"/>
    <lineage>
        <taxon>Eukaryota</taxon>
        <taxon>Viridiplantae</taxon>
        <taxon>Streptophyta</taxon>
        <taxon>Embryophyta</taxon>
        <taxon>Tracheophyta</taxon>
        <taxon>Spermatophyta</taxon>
        <taxon>Magnoliopsida</taxon>
        <taxon>eudicotyledons</taxon>
        <taxon>Gunneridae</taxon>
        <taxon>Pentapetalae</taxon>
        <taxon>asterids</taxon>
        <taxon>Ericales</taxon>
        <taxon>Ericaceae</taxon>
        <taxon>Vaccinioideae</taxon>
        <taxon>Vaccinieae</taxon>
        <taxon>Vaccinium</taxon>
    </lineage>
</organism>
<sequence length="553" mass="60561">MVPPLHASKLPLPPSFSSSSSTAVSSLLFDPHSLSLSLSHSDSSLSLYPSLSSPLSSLPTPQTLIPPPSSSHTFLLLQNPNNPNNPTTTLFLVSSPLLAGSALLLRFYTLLKPTSRFANSPVVCNQTGLEFDESRKGVVFNVNHGVSIKLVGSVNVFAMYSVSNGKVWVFAVKMMDDEVTLKLMKCAVIDCCVPVFAVSVSFGYLMLGEENGVRVFALRPLVKGRVKRHRGEGRDLNEGLNNGKLEGQRLNLPNGVHQTIRRNDGQGSLEISCNGYIEGKTDKHFDTVKLKSVKLRQDSNRGSSCFVAFKNKEVNSGKLINVPLQSAKAISIQALSPNKFLILDSDGQLHLLCVSLPVVGSEIHCHVKLLTSTMKVEKLAVLPDLSTRAQTVWISDGCHTLHMLALSDMDASVGDSDNKDSEEKLVGISDSRCDSFGHKCNSASWTRKLICIYNFLKILDGYFYSGHLSRPVYFVLFLLRGFRDQKFCRGTCHSSRELQLSLVLCGVCDSKDTELLKRKQIHGDQLDMPSPDFRTAGKNGSFNKFSHSLGLLA</sequence>